<organism evidence="1 2">
    <name type="scientific">Arabidopsis thaliana</name>
    <name type="common">Mouse-ear cress</name>
    <dbReference type="NCBI Taxonomy" id="3702"/>
    <lineage>
        <taxon>Eukaryota</taxon>
        <taxon>Viridiplantae</taxon>
        <taxon>Streptophyta</taxon>
        <taxon>Embryophyta</taxon>
        <taxon>Tracheophyta</taxon>
        <taxon>Spermatophyta</taxon>
        <taxon>Magnoliopsida</taxon>
        <taxon>eudicotyledons</taxon>
        <taxon>Gunneridae</taxon>
        <taxon>Pentapetalae</taxon>
        <taxon>rosids</taxon>
        <taxon>malvids</taxon>
        <taxon>Brassicales</taxon>
        <taxon>Brassicaceae</taxon>
        <taxon>Camelineae</taxon>
        <taxon>Arabidopsis</taxon>
    </lineage>
</organism>
<dbReference type="Proteomes" id="UP000426265">
    <property type="component" value="Unassembled WGS sequence"/>
</dbReference>
<evidence type="ECO:0000313" key="1">
    <source>
        <dbReference type="EMBL" id="VYS44610.1"/>
    </source>
</evidence>
<name>A0A654E705_ARATH</name>
<accession>A0A654E705</accession>
<proteinExistence type="predicted"/>
<protein>
    <submittedName>
        <fullName evidence="1">Uncharacterized protein</fullName>
    </submittedName>
</protein>
<sequence>MGEHGAYGTLAIATTHPRTFNNSNHNVPNIYRSTRIEDDDGTDSEPKAVHARAYLRDSLEYH</sequence>
<evidence type="ECO:0000313" key="2">
    <source>
        <dbReference type="Proteomes" id="UP000426265"/>
    </source>
</evidence>
<dbReference type="EMBL" id="CACRSJ010000061">
    <property type="protein sequence ID" value="VYS44610.1"/>
    <property type="molecule type" value="Genomic_DNA"/>
</dbReference>
<dbReference type="AlphaFoldDB" id="A0A654E705"/>
<gene>
    <name evidence="1" type="ORF">AN1_LOCUS120</name>
</gene>
<reference evidence="1 2" key="1">
    <citation type="submission" date="2019-11" db="EMBL/GenBank/DDBJ databases">
        <authorList>
            <person name="Jiao W.-B."/>
            <person name="Schneeberger K."/>
        </authorList>
    </citation>
    <scope>NUCLEOTIDE SEQUENCE [LARGE SCALE GENOMIC DNA]</scope>
    <source>
        <strain evidence="2">cv. An-1</strain>
    </source>
</reference>